<dbReference type="EMBL" id="LR877154">
    <property type="protein sequence ID" value="CAD2218270.1"/>
    <property type="molecule type" value="Genomic_DNA"/>
</dbReference>
<protein>
    <submittedName>
        <fullName evidence="2">Alpha/beta hydrolase fold/Serine aminopeptidase, S33/X-Pro dipeptidyl-peptidase (S15 family)/Prolyl oligopeptidase family, putative</fullName>
    </submittedName>
</protein>
<dbReference type="SUPFAM" id="SSF53474">
    <property type="entry name" value="alpha/beta-Hydrolases"/>
    <property type="match status" value="1"/>
</dbReference>
<evidence type="ECO:0000313" key="3">
    <source>
        <dbReference type="Proteomes" id="UP000515908"/>
    </source>
</evidence>
<dbReference type="InterPro" id="IPR022742">
    <property type="entry name" value="Hydrolase_4"/>
</dbReference>
<evidence type="ECO:0000259" key="1">
    <source>
        <dbReference type="Pfam" id="PF12146"/>
    </source>
</evidence>
<dbReference type="AlphaFoldDB" id="A0A7G2CEH3"/>
<keyword evidence="2" id="KW-0645">Protease</keyword>
<reference evidence="2 3" key="1">
    <citation type="submission" date="2020-08" db="EMBL/GenBank/DDBJ databases">
        <authorList>
            <person name="Newling K."/>
            <person name="Davey J."/>
            <person name="Forrester S."/>
        </authorList>
    </citation>
    <scope>NUCLEOTIDE SEQUENCE [LARGE SCALE GENOMIC DNA]</scope>
    <source>
        <strain evidence="3">Crithidia deanei Carvalho (ATCC PRA-265)</strain>
    </source>
</reference>
<dbReference type="Gene3D" id="3.40.50.1820">
    <property type="entry name" value="alpha/beta hydrolase"/>
    <property type="match status" value="1"/>
</dbReference>
<dbReference type="VEuPathDB" id="TriTrypDB:ADEAN_000575800"/>
<keyword evidence="2" id="KW-0378">Hydrolase</keyword>
<feature type="domain" description="Serine aminopeptidase S33" evidence="1">
    <location>
        <begin position="94"/>
        <end position="219"/>
    </location>
</feature>
<dbReference type="OrthoDB" id="10249433at2759"/>
<dbReference type="PANTHER" id="PTHR43358">
    <property type="entry name" value="ALPHA/BETA-HYDROLASE"/>
    <property type="match status" value="1"/>
</dbReference>
<sequence>MIKTKEIFKQLTSGPSFLDTMSDFIIRPQRSNYDLIDLGPSVFRIGDECKIRFQRTDIDLYNMRNMNIKCSWFRPLHQEGKLPCVVYCHANCGGRYDGLEALFLLTHGFTLFCFDFCGSGMSEGEYISLGFYERQDLATVTEYLYLQPDVDGIALWGRSMGAVTSVMYASKDRNIRCVICDSPFGSLRWLVHDLVEQNGGRTAKFIPSAVINNIVERIRKRIMRRAAFDIDDLNTVKYASQCQVPGLLFHGEEDDFVSYKQSMAVRDAFQASCIHMLVPGGHNDEREEEIHNLIVGYLRLYMIEKPQAERENPAPAPDPSSDR</sequence>
<keyword evidence="3" id="KW-1185">Reference proteome</keyword>
<accession>A0A7G2CEH3</accession>
<keyword evidence="2" id="KW-0031">Aminopeptidase</keyword>
<name>A0A7G2CEH3_9TRYP</name>
<dbReference type="Pfam" id="PF12146">
    <property type="entry name" value="Hydrolase_4"/>
    <property type="match status" value="1"/>
</dbReference>
<dbReference type="InterPro" id="IPR029058">
    <property type="entry name" value="AB_hydrolase_fold"/>
</dbReference>
<gene>
    <name evidence="2" type="ORF">ADEAN_000575800</name>
</gene>
<proteinExistence type="predicted"/>
<dbReference type="GO" id="GO:0004177">
    <property type="term" value="F:aminopeptidase activity"/>
    <property type="evidence" value="ECO:0007669"/>
    <property type="project" value="UniProtKB-KW"/>
</dbReference>
<dbReference type="InterPro" id="IPR052920">
    <property type="entry name" value="DNA-binding_regulatory"/>
</dbReference>
<organism evidence="2 3">
    <name type="scientific">Angomonas deanei</name>
    <dbReference type="NCBI Taxonomy" id="59799"/>
    <lineage>
        <taxon>Eukaryota</taxon>
        <taxon>Discoba</taxon>
        <taxon>Euglenozoa</taxon>
        <taxon>Kinetoplastea</taxon>
        <taxon>Metakinetoplastina</taxon>
        <taxon>Trypanosomatida</taxon>
        <taxon>Trypanosomatidae</taxon>
        <taxon>Strigomonadinae</taxon>
        <taxon>Angomonas</taxon>
    </lineage>
</organism>
<dbReference type="PANTHER" id="PTHR43358:SF4">
    <property type="entry name" value="ALPHA_BETA HYDROLASE FOLD-1 DOMAIN-CONTAINING PROTEIN"/>
    <property type="match status" value="1"/>
</dbReference>
<evidence type="ECO:0000313" key="2">
    <source>
        <dbReference type="EMBL" id="CAD2218270.1"/>
    </source>
</evidence>
<dbReference type="Proteomes" id="UP000515908">
    <property type="component" value="Chromosome 10"/>
</dbReference>